<name>A0A6J6CD10_9ZZZZ</name>
<dbReference type="Gene3D" id="3.90.1310.10">
    <property type="entry name" value="Penicillin-binding protein 2a (Domain 2)"/>
    <property type="match status" value="1"/>
</dbReference>
<dbReference type="PANTHER" id="PTHR30627:SF24">
    <property type="entry name" value="PENICILLIN-BINDING PROTEIN 4B"/>
    <property type="match status" value="1"/>
</dbReference>
<feature type="domain" description="Penicillin-binding protein transpeptidase" evidence="1">
    <location>
        <begin position="154"/>
        <end position="478"/>
    </location>
</feature>
<evidence type="ECO:0000259" key="1">
    <source>
        <dbReference type="Pfam" id="PF00905"/>
    </source>
</evidence>
<dbReference type="InterPro" id="IPR012338">
    <property type="entry name" value="Beta-lactam/transpept-like"/>
</dbReference>
<dbReference type="GO" id="GO:0071972">
    <property type="term" value="F:peptidoglycan L,D-transpeptidase activity"/>
    <property type="evidence" value="ECO:0007669"/>
    <property type="project" value="TreeGrafter"/>
</dbReference>
<reference evidence="3" key="1">
    <citation type="submission" date="2020-05" db="EMBL/GenBank/DDBJ databases">
        <authorList>
            <person name="Chiriac C."/>
            <person name="Salcher M."/>
            <person name="Ghai R."/>
            <person name="Kavagutti S V."/>
        </authorList>
    </citation>
    <scope>NUCLEOTIDE SEQUENCE</scope>
</reference>
<dbReference type="SUPFAM" id="SSF56601">
    <property type="entry name" value="beta-lactamase/transpeptidase-like"/>
    <property type="match status" value="1"/>
</dbReference>
<proteinExistence type="predicted"/>
<dbReference type="InterPro" id="IPR050515">
    <property type="entry name" value="Beta-lactam/transpept"/>
</dbReference>
<dbReference type="AlphaFoldDB" id="A0A6J6CD10"/>
<dbReference type="EMBL" id="CAEZST010000015">
    <property type="protein sequence ID" value="CAB4548995.1"/>
    <property type="molecule type" value="Genomic_DNA"/>
</dbReference>
<dbReference type="Pfam" id="PF21922">
    <property type="entry name" value="PBP_dimer_2"/>
    <property type="match status" value="1"/>
</dbReference>
<accession>A0A6J6CD10</accession>
<feature type="domain" description="Penicillin binding protein A dimerisation" evidence="2">
    <location>
        <begin position="52"/>
        <end position="133"/>
    </location>
</feature>
<dbReference type="GO" id="GO:0008658">
    <property type="term" value="F:penicillin binding"/>
    <property type="evidence" value="ECO:0007669"/>
    <property type="project" value="InterPro"/>
</dbReference>
<organism evidence="3">
    <name type="scientific">freshwater metagenome</name>
    <dbReference type="NCBI Taxonomy" id="449393"/>
    <lineage>
        <taxon>unclassified sequences</taxon>
        <taxon>metagenomes</taxon>
        <taxon>ecological metagenomes</taxon>
    </lineage>
</organism>
<dbReference type="GO" id="GO:0005886">
    <property type="term" value="C:plasma membrane"/>
    <property type="evidence" value="ECO:0007669"/>
    <property type="project" value="TreeGrafter"/>
</dbReference>
<dbReference type="Gene3D" id="3.40.710.10">
    <property type="entry name" value="DD-peptidase/beta-lactamase superfamily"/>
    <property type="match status" value="1"/>
</dbReference>
<evidence type="ECO:0000259" key="2">
    <source>
        <dbReference type="Pfam" id="PF21922"/>
    </source>
</evidence>
<dbReference type="InterPro" id="IPR001460">
    <property type="entry name" value="PCN-bd_Tpept"/>
</dbReference>
<dbReference type="GO" id="GO:0071555">
    <property type="term" value="P:cell wall organization"/>
    <property type="evidence" value="ECO:0007669"/>
    <property type="project" value="TreeGrafter"/>
</dbReference>
<dbReference type="InterPro" id="IPR054120">
    <property type="entry name" value="PBPA_dimer"/>
</dbReference>
<evidence type="ECO:0000313" key="3">
    <source>
        <dbReference type="EMBL" id="CAB4548995.1"/>
    </source>
</evidence>
<sequence length="482" mass="51430">MNKQVRRVGLILTMMFIGLFATATSIQVLRSGELYSDARNVRASYETYKTLRGAIIVGGVPIVTSVPVNDEYRFLREYESVIYNSVTGYFSIFAGSTGIERAMNSYISGQSSAQFFEQINALLDGTPVTGAAVELTIDPDAQRAAWDALGDRKGAVIAMEPATGRILAMVSKPTFDANLLASHQLSEVTENYDKFINSPDQPLINRAIAGNLYFPGSVFKLVVTAAALESGRYTVGSRFENLSEYVLPGTTTAITNSGGKRCGTGSFVTLETALIKSCNIPFAMMAVNLGQDRIRAQAELMGFGSTFDIPLAVTASEYPLNLEESEVALTGFGQYDIRVTPMQMAMVTAAIANQGVLMKPQLIKSVVASNLNLLSQPEPIVFSSPMSRSTSGFLTRMMVDSVEVGVASRANIEGIAVAGKTGTAENGPNDPYTLWFTGFAPAEAPRVVVTVVVEDGGGVGQRGTGNQIAAPIAKAVLEAILR</sequence>
<protein>
    <submittedName>
        <fullName evidence="3">Unannotated protein</fullName>
    </submittedName>
</protein>
<gene>
    <name evidence="3" type="ORF">UFOPK1503_00892</name>
</gene>
<dbReference type="PANTHER" id="PTHR30627">
    <property type="entry name" value="PEPTIDOGLYCAN D,D-TRANSPEPTIDASE"/>
    <property type="match status" value="1"/>
</dbReference>
<dbReference type="Pfam" id="PF00905">
    <property type="entry name" value="Transpeptidase"/>
    <property type="match status" value="1"/>
</dbReference>